<evidence type="ECO:0000259" key="4">
    <source>
        <dbReference type="SMART" id="SM00849"/>
    </source>
</evidence>
<keyword evidence="6" id="KW-1185">Reference proteome</keyword>
<evidence type="ECO:0000256" key="2">
    <source>
        <dbReference type="ARBA" id="ARBA00034301"/>
    </source>
</evidence>
<evidence type="ECO:0000313" key="5">
    <source>
        <dbReference type="EMBL" id="MFC5407583.1"/>
    </source>
</evidence>
<comment type="catalytic activity">
    <reaction evidence="1">
        <text>3',5'-cyclic CMP + H2O = CMP + H(+)</text>
        <dbReference type="Rhea" id="RHEA:72675"/>
        <dbReference type="ChEBI" id="CHEBI:15377"/>
        <dbReference type="ChEBI" id="CHEBI:15378"/>
        <dbReference type="ChEBI" id="CHEBI:58003"/>
        <dbReference type="ChEBI" id="CHEBI:60377"/>
    </reaction>
    <physiologicalReaction direction="left-to-right" evidence="1">
        <dbReference type="Rhea" id="RHEA:72676"/>
    </physiologicalReaction>
</comment>
<dbReference type="EC" id="3.-.-.-" evidence="5"/>
<dbReference type="SMART" id="SM00849">
    <property type="entry name" value="Lactamase_B"/>
    <property type="match status" value="1"/>
</dbReference>
<name>A0ABW0I4T9_9BACL</name>
<sequence length="254" mass="27544">MHRLHPVMIQLDEGIYMVGSGKHGAQISDPMDCNVYVVDGGNGEYALIDAGGGVNPERIVGNIERAGIDPGQLKLLLLTHGHGDHAAGAAFFHRRYNLCVIASKQVAQWLAAGDLEKFSVPAAIRAGVYPPDYEYPACPVARGVNKNDEIVVGDIVLKVVETPGHARGHISFLIERDGRKLLFGGDSVFAGGKVVIQNTWDSIIPEYADTMAKLHALRIDSLFPGHGTFVLNDAWTYIEKAHGCFERLDVPPNL</sequence>
<dbReference type="PANTHER" id="PTHR42951">
    <property type="entry name" value="METALLO-BETA-LACTAMASE DOMAIN-CONTAINING"/>
    <property type="match status" value="1"/>
</dbReference>
<accession>A0ABW0I4T9</accession>
<evidence type="ECO:0000313" key="6">
    <source>
        <dbReference type="Proteomes" id="UP001596113"/>
    </source>
</evidence>
<evidence type="ECO:0000256" key="1">
    <source>
        <dbReference type="ARBA" id="ARBA00034221"/>
    </source>
</evidence>
<evidence type="ECO:0000256" key="3">
    <source>
        <dbReference type="ARBA" id="ARBA00048505"/>
    </source>
</evidence>
<gene>
    <name evidence="5" type="ORF">ACFPOF_33035</name>
</gene>
<dbReference type="InterPro" id="IPR036866">
    <property type="entry name" value="RibonucZ/Hydroxyglut_hydro"/>
</dbReference>
<comment type="function">
    <text evidence="2">Counteracts the endogenous Pycsar antiviral defense system. Phosphodiesterase that enables metal-dependent hydrolysis of host cyclic nucleotide Pycsar defense signals such as cCMP and cUMP.</text>
</comment>
<keyword evidence="5" id="KW-0378">Hydrolase</keyword>
<comment type="catalytic activity">
    <reaction evidence="3">
        <text>3',5'-cyclic UMP + H2O = UMP + H(+)</text>
        <dbReference type="Rhea" id="RHEA:70575"/>
        <dbReference type="ChEBI" id="CHEBI:15377"/>
        <dbReference type="ChEBI" id="CHEBI:15378"/>
        <dbReference type="ChEBI" id="CHEBI:57865"/>
        <dbReference type="ChEBI" id="CHEBI:184387"/>
    </reaction>
    <physiologicalReaction direction="left-to-right" evidence="3">
        <dbReference type="Rhea" id="RHEA:70576"/>
    </physiologicalReaction>
</comment>
<organism evidence="5 6">
    <name type="scientific">Cohnella soli</name>
    <dbReference type="NCBI Taxonomy" id="425005"/>
    <lineage>
        <taxon>Bacteria</taxon>
        <taxon>Bacillati</taxon>
        <taxon>Bacillota</taxon>
        <taxon>Bacilli</taxon>
        <taxon>Bacillales</taxon>
        <taxon>Paenibacillaceae</taxon>
        <taxon>Cohnella</taxon>
    </lineage>
</organism>
<feature type="domain" description="Metallo-beta-lactamase" evidence="4">
    <location>
        <begin position="32"/>
        <end position="226"/>
    </location>
</feature>
<dbReference type="InterPro" id="IPR050855">
    <property type="entry name" value="NDM-1-like"/>
</dbReference>
<reference evidence="6" key="1">
    <citation type="journal article" date="2019" name="Int. J. Syst. Evol. Microbiol.">
        <title>The Global Catalogue of Microorganisms (GCM) 10K type strain sequencing project: providing services to taxonomists for standard genome sequencing and annotation.</title>
        <authorList>
            <consortium name="The Broad Institute Genomics Platform"/>
            <consortium name="The Broad Institute Genome Sequencing Center for Infectious Disease"/>
            <person name="Wu L."/>
            <person name="Ma J."/>
        </authorList>
    </citation>
    <scope>NUCLEOTIDE SEQUENCE [LARGE SCALE GENOMIC DNA]</scope>
    <source>
        <strain evidence="6">CGMCC 1.18575</strain>
    </source>
</reference>
<dbReference type="InterPro" id="IPR001279">
    <property type="entry name" value="Metallo-B-lactamas"/>
</dbReference>
<dbReference type="PANTHER" id="PTHR42951:SF17">
    <property type="entry name" value="METALLO-BETA-LACTAMASE DOMAIN-CONTAINING PROTEIN"/>
    <property type="match status" value="1"/>
</dbReference>
<dbReference type="Gene3D" id="3.60.15.10">
    <property type="entry name" value="Ribonuclease Z/Hydroxyacylglutathione hydrolase-like"/>
    <property type="match status" value="1"/>
</dbReference>
<dbReference type="SUPFAM" id="SSF56281">
    <property type="entry name" value="Metallo-hydrolase/oxidoreductase"/>
    <property type="match status" value="1"/>
</dbReference>
<dbReference type="RefSeq" id="WP_378140374.1">
    <property type="nucleotide sequence ID" value="NZ_JBHSMI010000067.1"/>
</dbReference>
<comment type="caution">
    <text evidence="5">The sequence shown here is derived from an EMBL/GenBank/DDBJ whole genome shotgun (WGS) entry which is preliminary data.</text>
</comment>
<dbReference type="GO" id="GO:0016787">
    <property type="term" value="F:hydrolase activity"/>
    <property type="evidence" value="ECO:0007669"/>
    <property type="project" value="UniProtKB-KW"/>
</dbReference>
<dbReference type="Proteomes" id="UP001596113">
    <property type="component" value="Unassembled WGS sequence"/>
</dbReference>
<dbReference type="EMBL" id="JBHSMI010000067">
    <property type="protein sequence ID" value="MFC5407583.1"/>
    <property type="molecule type" value="Genomic_DNA"/>
</dbReference>
<protein>
    <submittedName>
        <fullName evidence="5">MBL fold metallo-hydrolase</fullName>
        <ecNumber evidence="5">3.-.-.-</ecNumber>
    </submittedName>
</protein>
<proteinExistence type="predicted"/>
<dbReference type="Pfam" id="PF00753">
    <property type="entry name" value="Lactamase_B"/>
    <property type="match status" value="1"/>
</dbReference>
<dbReference type="CDD" id="cd06262">
    <property type="entry name" value="metallo-hydrolase-like_MBL-fold"/>
    <property type="match status" value="1"/>
</dbReference>